<proteinExistence type="predicted"/>
<dbReference type="Proteomes" id="UP000272238">
    <property type="component" value="Unassembled WGS sequence"/>
</dbReference>
<reference evidence="1 2" key="1">
    <citation type="journal article" date="2016" name="Antonie Van Leeuwenhoek">
        <title>Lysinibacillus endophyticus sp. nov., an indole-3-acetic acid producing endophytic bacterium isolated from corn root (Zea mays cv. Xinken-5).</title>
        <authorList>
            <person name="Yu J."/>
            <person name="Guan X."/>
            <person name="Liu C."/>
            <person name="Xiang W."/>
            <person name="Yu Z."/>
            <person name="Liu X."/>
            <person name="Wang G."/>
        </authorList>
    </citation>
    <scope>NUCLEOTIDE SEQUENCE [LARGE SCALE GENOMIC DNA]</scope>
    <source>
        <strain evidence="1 2">DSM 100506</strain>
    </source>
</reference>
<dbReference type="EMBL" id="RBZN01000066">
    <property type="protein sequence ID" value="RKQ13331.1"/>
    <property type="molecule type" value="Genomic_DNA"/>
</dbReference>
<sequence length="60" mass="7234">MKTFPSITEFINYYNQKQTIPSNIRIIINGTTHEFTRKSYHNTETITKRMVDNYTFKENN</sequence>
<gene>
    <name evidence="1" type="ORF">D8M03_16255</name>
</gene>
<organism evidence="1 2">
    <name type="scientific">Ureibacillus endophyticus</name>
    <dbReference type="NCBI Taxonomy" id="1978490"/>
    <lineage>
        <taxon>Bacteria</taxon>
        <taxon>Bacillati</taxon>
        <taxon>Bacillota</taxon>
        <taxon>Bacilli</taxon>
        <taxon>Bacillales</taxon>
        <taxon>Caryophanaceae</taxon>
        <taxon>Ureibacillus</taxon>
    </lineage>
</organism>
<protein>
    <submittedName>
        <fullName evidence="1">Uncharacterized protein</fullName>
    </submittedName>
</protein>
<dbReference type="AlphaFoldDB" id="A0A494YT75"/>
<comment type="caution">
    <text evidence="1">The sequence shown here is derived from an EMBL/GenBank/DDBJ whole genome shotgun (WGS) entry which is preliminary data.</text>
</comment>
<keyword evidence="2" id="KW-1185">Reference proteome</keyword>
<evidence type="ECO:0000313" key="1">
    <source>
        <dbReference type="EMBL" id="RKQ13331.1"/>
    </source>
</evidence>
<evidence type="ECO:0000313" key="2">
    <source>
        <dbReference type="Proteomes" id="UP000272238"/>
    </source>
</evidence>
<name>A0A494YT75_9BACL</name>
<accession>A0A494YT75</accession>